<feature type="transmembrane region" description="Helical" evidence="1">
    <location>
        <begin position="28"/>
        <end position="46"/>
    </location>
</feature>
<protein>
    <submittedName>
        <fullName evidence="2">Uncharacterized protein</fullName>
    </submittedName>
</protein>
<gene>
    <name evidence="2" type="ORF">IPH26_19550</name>
</gene>
<reference evidence="2" key="1">
    <citation type="submission" date="2020-10" db="EMBL/GenBank/DDBJ databases">
        <title>Connecting structure to function with the recovery of over 1000 high-quality activated sludge metagenome-assembled genomes encoding full-length rRNA genes using long-read sequencing.</title>
        <authorList>
            <person name="Singleton C.M."/>
            <person name="Petriglieri F."/>
            <person name="Kristensen J.M."/>
            <person name="Kirkegaard R.H."/>
            <person name="Michaelsen T.Y."/>
            <person name="Andersen M.H."/>
            <person name="Karst S.M."/>
            <person name="Dueholm M.S."/>
            <person name="Nielsen P.H."/>
            <person name="Albertsen M."/>
        </authorList>
    </citation>
    <scope>NUCLEOTIDE SEQUENCE</scope>
    <source>
        <strain evidence="2">Bjer_18-Q3-R1-45_BAT3C.347</strain>
    </source>
</reference>
<dbReference type="EMBL" id="JADJEV010000005">
    <property type="protein sequence ID" value="MBK6975031.1"/>
    <property type="molecule type" value="Genomic_DNA"/>
</dbReference>
<keyword evidence="1" id="KW-1133">Transmembrane helix</keyword>
<keyword evidence="1" id="KW-0812">Transmembrane</keyword>
<accession>A0A9D7E211</accession>
<keyword evidence="1" id="KW-0472">Membrane</keyword>
<evidence type="ECO:0000313" key="2">
    <source>
        <dbReference type="EMBL" id="MBK6975031.1"/>
    </source>
</evidence>
<dbReference type="Proteomes" id="UP000807785">
    <property type="component" value="Unassembled WGS sequence"/>
</dbReference>
<dbReference type="AlphaFoldDB" id="A0A9D7E211"/>
<name>A0A9D7E211_9PROT</name>
<feature type="transmembrane region" description="Helical" evidence="1">
    <location>
        <begin position="66"/>
        <end position="90"/>
    </location>
</feature>
<evidence type="ECO:0000256" key="1">
    <source>
        <dbReference type="SAM" id="Phobius"/>
    </source>
</evidence>
<proteinExistence type="predicted"/>
<sequence>MTAFNKLPGFTPIPPGLERLVLRRLPDGLLLGTLLIGLPALLARLFPWTGREADVTVRIMTIDIYAIAVVVLHWTIVFTIAIAAFIVMVMKGPAYVADAYPLEDAEEPDGAGRVRRS</sequence>
<organism evidence="2 3">
    <name type="scientific">Candidatus Methylophosphatis roskildensis</name>
    <dbReference type="NCBI Taxonomy" id="2899263"/>
    <lineage>
        <taxon>Bacteria</taxon>
        <taxon>Pseudomonadati</taxon>
        <taxon>Pseudomonadota</taxon>
        <taxon>Betaproteobacteria</taxon>
        <taxon>Nitrosomonadales</taxon>
        <taxon>Sterolibacteriaceae</taxon>
        <taxon>Candidatus Methylophosphatis</taxon>
    </lineage>
</organism>
<comment type="caution">
    <text evidence="2">The sequence shown here is derived from an EMBL/GenBank/DDBJ whole genome shotgun (WGS) entry which is preliminary data.</text>
</comment>
<evidence type="ECO:0000313" key="3">
    <source>
        <dbReference type="Proteomes" id="UP000807785"/>
    </source>
</evidence>